<dbReference type="Proteomes" id="UP000466345">
    <property type="component" value="Unassembled WGS sequence"/>
</dbReference>
<accession>A0A7K0CP39</accession>
<organism evidence="1 2">
    <name type="scientific">Streptomyces smaragdinus</name>
    <dbReference type="NCBI Taxonomy" id="2585196"/>
    <lineage>
        <taxon>Bacteria</taxon>
        <taxon>Bacillati</taxon>
        <taxon>Actinomycetota</taxon>
        <taxon>Actinomycetes</taxon>
        <taxon>Kitasatosporales</taxon>
        <taxon>Streptomycetaceae</taxon>
        <taxon>Streptomyces</taxon>
    </lineage>
</organism>
<dbReference type="Pfam" id="PF14078">
    <property type="entry name" value="DUF4259"/>
    <property type="match status" value="1"/>
</dbReference>
<keyword evidence="2" id="KW-1185">Reference proteome</keyword>
<evidence type="ECO:0000313" key="1">
    <source>
        <dbReference type="EMBL" id="MQY15171.1"/>
    </source>
</evidence>
<evidence type="ECO:0008006" key="3">
    <source>
        <dbReference type="Google" id="ProtNLM"/>
    </source>
</evidence>
<reference evidence="1 2" key="1">
    <citation type="submission" date="2019-10" db="EMBL/GenBank/DDBJ databases">
        <title>Streptomyces smaragdinus sp. nov. and Streptomyces fabii sp. nov., isolated from the gut of fungus growing-termite Macrotermes natalensis.</title>
        <authorList>
            <person name="Schwitalla J."/>
            <person name="Benndorf R."/>
            <person name="Martin K."/>
            <person name="De Beer W."/>
            <person name="Kaster A.-K."/>
            <person name="Vollmers J."/>
            <person name="Poulsen M."/>
            <person name="Beemelmanns C."/>
        </authorList>
    </citation>
    <scope>NUCLEOTIDE SEQUENCE [LARGE SCALE GENOMIC DNA]</scope>
    <source>
        <strain evidence="1 2">RB5</strain>
    </source>
</reference>
<name>A0A7K0CP39_9ACTN</name>
<sequence length="167" mass="18182">MLAPSDGEAHAKIPVLPHKEITMGTWDTGPFDNDTAADFANDLDDAKSEEREPMIRAILTRTIDIDAVDWLTEPEKAVAAAALIAAQCPGGDPIATPYGPETPMPAFPSDLRMLADEALDRVIHDEDGPTSNWIDPTRGKQWRANLNRLRAVLAPPPPTIPLFDLEP</sequence>
<dbReference type="AlphaFoldDB" id="A0A7K0CP39"/>
<evidence type="ECO:0000313" key="2">
    <source>
        <dbReference type="Proteomes" id="UP000466345"/>
    </source>
</evidence>
<dbReference type="InterPro" id="IPR025355">
    <property type="entry name" value="DUF4259"/>
</dbReference>
<dbReference type="EMBL" id="WEGJ01000029">
    <property type="protein sequence ID" value="MQY15171.1"/>
    <property type="molecule type" value="Genomic_DNA"/>
</dbReference>
<protein>
    <recommendedName>
        <fullName evidence="3">DUF4259 domain-containing protein</fullName>
    </recommendedName>
</protein>
<proteinExistence type="predicted"/>
<comment type="caution">
    <text evidence="1">The sequence shown here is derived from an EMBL/GenBank/DDBJ whole genome shotgun (WGS) entry which is preliminary data.</text>
</comment>
<gene>
    <name evidence="1" type="ORF">SRB5_53490</name>
</gene>